<evidence type="ECO:0000313" key="11">
    <source>
        <dbReference type="Proteomes" id="UP000516349"/>
    </source>
</evidence>
<keyword evidence="2 8" id="KW-0808">Transferase</keyword>
<comment type="similarity">
    <text evidence="8">Belongs to the MobA family.</text>
</comment>
<dbReference type="GO" id="GO:0005525">
    <property type="term" value="F:GTP binding"/>
    <property type="evidence" value="ECO:0007669"/>
    <property type="project" value="UniProtKB-UniRule"/>
</dbReference>
<feature type="binding site" evidence="8">
    <location>
        <position position="106"/>
    </location>
    <ligand>
        <name>Mg(2+)</name>
        <dbReference type="ChEBI" id="CHEBI:18420"/>
    </ligand>
</feature>
<dbReference type="GO" id="GO:0046872">
    <property type="term" value="F:metal ion binding"/>
    <property type="evidence" value="ECO:0007669"/>
    <property type="project" value="UniProtKB-KW"/>
</dbReference>
<comment type="catalytic activity">
    <reaction evidence="8">
        <text>Mo-molybdopterin + GTP + H(+) = Mo-molybdopterin guanine dinucleotide + diphosphate</text>
        <dbReference type="Rhea" id="RHEA:34243"/>
        <dbReference type="ChEBI" id="CHEBI:15378"/>
        <dbReference type="ChEBI" id="CHEBI:33019"/>
        <dbReference type="ChEBI" id="CHEBI:37565"/>
        <dbReference type="ChEBI" id="CHEBI:71302"/>
        <dbReference type="ChEBI" id="CHEBI:71310"/>
        <dbReference type="EC" id="2.7.7.77"/>
    </reaction>
</comment>
<dbReference type="Pfam" id="PF12804">
    <property type="entry name" value="NTP_transf_3"/>
    <property type="match status" value="1"/>
</dbReference>
<dbReference type="PANTHER" id="PTHR19136">
    <property type="entry name" value="MOLYBDENUM COFACTOR GUANYLYLTRANSFERASE"/>
    <property type="match status" value="1"/>
</dbReference>
<dbReference type="InterPro" id="IPR025877">
    <property type="entry name" value="MobA-like_NTP_Trfase"/>
</dbReference>
<dbReference type="GO" id="GO:0061603">
    <property type="term" value="F:molybdenum cofactor guanylyltransferase activity"/>
    <property type="evidence" value="ECO:0007669"/>
    <property type="project" value="UniProtKB-EC"/>
</dbReference>
<dbReference type="GO" id="GO:0005737">
    <property type="term" value="C:cytoplasm"/>
    <property type="evidence" value="ECO:0007669"/>
    <property type="project" value="UniProtKB-SubCell"/>
</dbReference>
<keyword evidence="10" id="KW-0548">Nucleotidyltransferase</keyword>
<keyword evidence="3 8" id="KW-0479">Metal-binding</keyword>
<dbReference type="Gene3D" id="3.90.550.10">
    <property type="entry name" value="Spore Coat Polysaccharide Biosynthesis Protein SpsA, Chain A"/>
    <property type="match status" value="1"/>
</dbReference>
<reference evidence="10 11" key="1">
    <citation type="submission" date="2020-08" db="EMBL/GenBank/DDBJ databases">
        <title>Complete genome sequence of Entomobacter blattae G55GP.</title>
        <authorList>
            <person name="Poehlein A."/>
            <person name="Guzman J."/>
            <person name="Daniel R."/>
            <person name="Vilcinskas A."/>
        </authorList>
    </citation>
    <scope>NUCLEOTIDE SEQUENCE [LARGE SCALE GENOMIC DNA]</scope>
    <source>
        <strain evidence="10 11">G55GP</strain>
    </source>
</reference>
<feature type="binding site" evidence="8">
    <location>
        <position position="106"/>
    </location>
    <ligand>
        <name>GTP</name>
        <dbReference type="ChEBI" id="CHEBI:37565"/>
    </ligand>
</feature>
<dbReference type="GO" id="GO:1902758">
    <property type="term" value="P:bis(molybdopterin guanine dinucleotide)molybdenum biosynthetic process"/>
    <property type="evidence" value="ECO:0007669"/>
    <property type="project" value="TreeGrafter"/>
</dbReference>
<gene>
    <name evidence="8 10" type="primary">mobA</name>
    <name evidence="10" type="ORF">JGUZn3_17230</name>
</gene>
<dbReference type="RefSeq" id="WP_203413156.1">
    <property type="nucleotide sequence ID" value="NZ_CP060244.1"/>
</dbReference>
<comment type="domain">
    <text evidence="8">The N-terminal domain determines nucleotide recognition and specific binding, while the C-terminal domain determines the specific binding to the target protein.</text>
</comment>
<dbReference type="EMBL" id="CP060244">
    <property type="protein sequence ID" value="QNT78941.1"/>
    <property type="molecule type" value="Genomic_DNA"/>
</dbReference>
<feature type="binding site" evidence="8">
    <location>
        <position position="25"/>
    </location>
    <ligand>
        <name>GTP</name>
        <dbReference type="ChEBI" id="CHEBI:37565"/>
    </ligand>
</feature>
<evidence type="ECO:0000256" key="6">
    <source>
        <dbReference type="ARBA" id="ARBA00023134"/>
    </source>
</evidence>
<protein>
    <recommendedName>
        <fullName evidence="8">Molybdenum cofactor guanylyltransferase</fullName>
        <shortName evidence="8">MoCo guanylyltransferase</shortName>
        <ecNumber evidence="8">2.7.7.77</ecNumber>
    </recommendedName>
    <alternativeName>
        <fullName evidence="8">GTP:molybdopterin guanylyltransferase</fullName>
    </alternativeName>
    <alternativeName>
        <fullName evidence="8">Mo-MPT guanylyltransferase</fullName>
    </alternativeName>
    <alternativeName>
        <fullName evidence="8">Molybdopterin guanylyltransferase</fullName>
    </alternativeName>
    <alternativeName>
        <fullName evidence="8">Molybdopterin-guanine dinucleotide synthase</fullName>
        <shortName evidence="8">MGD synthase</shortName>
    </alternativeName>
</protein>
<feature type="domain" description="MobA-like NTP transferase" evidence="9">
    <location>
        <begin position="9"/>
        <end position="168"/>
    </location>
</feature>
<sequence>MTSQDPITAVILAGGLSSRMGGGNKGLKLLNGQPLLTYIIKAITPQVSHSVINANGPPEALHSFHLPIQVDTLPGFQGPLAGILAGMEWALQHVPSCQYIVTIPADSPFIPSNLVEKLKEAQQKHHTILALARSNGQCHPVVGLWPLTLHHALHEALTREKIHKILRFTEKYSLAYADFSVEDIDPFMNINTPQDLQKAEELMTRQGL</sequence>
<evidence type="ECO:0000313" key="10">
    <source>
        <dbReference type="EMBL" id="QNT78941.1"/>
    </source>
</evidence>
<dbReference type="InterPro" id="IPR029044">
    <property type="entry name" value="Nucleotide-diphossugar_trans"/>
</dbReference>
<evidence type="ECO:0000256" key="4">
    <source>
        <dbReference type="ARBA" id="ARBA00022741"/>
    </source>
</evidence>
<evidence type="ECO:0000259" key="9">
    <source>
        <dbReference type="Pfam" id="PF12804"/>
    </source>
</evidence>
<name>A0A7H1NT31_9PROT</name>
<dbReference type="PANTHER" id="PTHR19136:SF81">
    <property type="entry name" value="MOLYBDENUM COFACTOR GUANYLYLTRANSFERASE"/>
    <property type="match status" value="1"/>
</dbReference>
<dbReference type="EC" id="2.7.7.77" evidence="8"/>
<dbReference type="CDD" id="cd02503">
    <property type="entry name" value="MobA"/>
    <property type="match status" value="1"/>
</dbReference>
<feature type="binding site" evidence="8">
    <location>
        <position position="53"/>
    </location>
    <ligand>
        <name>GTP</name>
        <dbReference type="ChEBI" id="CHEBI:37565"/>
    </ligand>
</feature>
<dbReference type="Proteomes" id="UP000516349">
    <property type="component" value="Chromosome"/>
</dbReference>
<organism evidence="10 11">
    <name type="scientific">Entomobacter blattae</name>
    <dbReference type="NCBI Taxonomy" id="2762277"/>
    <lineage>
        <taxon>Bacteria</taxon>
        <taxon>Pseudomonadati</taxon>
        <taxon>Pseudomonadota</taxon>
        <taxon>Alphaproteobacteria</taxon>
        <taxon>Acetobacterales</taxon>
        <taxon>Acetobacteraceae</taxon>
        <taxon>Entomobacter</taxon>
    </lineage>
</organism>
<comment type="subunit">
    <text evidence="8">Monomer.</text>
</comment>
<dbReference type="InterPro" id="IPR013482">
    <property type="entry name" value="Molybde_CF_guanTrfase"/>
</dbReference>
<evidence type="ECO:0000256" key="1">
    <source>
        <dbReference type="ARBA" id="ARBA00022490"/>
    </source>
</evidence>
<evidence type="ECO:0000256" key="2">
    <source>
        <dbReference type="ARBA" id="ARBA00022679"/>
    </source>
</evidence>
<proteinExistence type="inferred from homology"/>
<feature type="binding site" evidence="8">
    <location>
        <begin position="12"/>
        <end position="14"/>
    </location>
    <ligand>
        <name>GTP</name>
        <dbReference type="ChEBI" id="CHEBI:37565"/>
    </ligand>
</feature>
<keyword evidence="7 8" id="KW-0501">Molybdenum cofactor biosynthesis</keyword>
<keyword evidence="11" id="KW-1185">Reference proteome</keyword>
<evidence type="ECO:0000256" key="8">
    <source>
        <dbReference type="HAMAP-Rule" id="MF_00316"/>
    </source>
</evidence>
<comment type="subcellular location">
    <subcellularLocation>
        <location evidence="8">Cytoplasm</location>
    </subcellularLocation>
</comment>
<dbReference type="SUPFAM" id="SSF53448">
    <property type="entry name" value="Nucleotide-diphospho-sugar transferases"/>
    <property type="match status" value="1"/>
</dbReference>
<dbReference type="KEGG" id="ebla:JGUZn3_17230"/>
<feature type="binding site" evidence="8">
    <location>
        <position position="71"/>
    </location>
    <ligand>
        <name>GTP</name>
        <dbReference type="ChEBI" id="CHEBI:37565"/>
    </ligand>
</feature>
<evidence type="ECO:0000256" key="7">
    <source>
        <dbReference type="ARBA" id="ARBA00023150"/>
    </source>
</evidence>
<keyword evidence="6 8" id="KW-0342">GTP-binding</keyword>
<keyword evidence="4 8" id="KW-0547">Nucleotide-binding</keyword>
<evidence type="ECO:0000256" key="5">
    <source>
        <dbReference type="ARBA" id="ARBA00022842"/>
    </source>
</evidence>
<evidence type="ECO:0000256" key="3">
    <source>
        <dbReference type="ARBA" id="ARBA00022723"/>
    </source>
</evidence>
<keyword evidence="1 8" id="KW-0963">Cytoplasm</keyword>
<comment type="cofactor">
    <cofactor evidence="8">
        <name>Mg(2+)</name>
        <dbReference type="ChEBI" id="CHEBI:18420"/>
    </cofactor>
</comment>
<comment type="function">
    <text evidence="8">Transfers a GMP moiety from GTP to Mo-molybdopterin (Mo-MPT) cofactor (Moco or molybdenum cofactor) to form Mo-molybdopterin guanine dinucleotide (Mo-MGD) cofactor.</text>
</comment>
<dbReference type="AlphaFoldDB" id="A0A7H1NT31"/>
<dbReference type="NCBIfam" id="TIGR02665">
    <property type="entry name" value="molyb_mobA"/>
    <property type="match status" value="1"/>
</dbReference>
<accession>A0A7H1NT31</accession>
<dbReference type="HAMAP" id="MF_00316">
    <property type="entry name" value="MobA"/>
    <property type="match status" value="1"/>
</dbReference>
<keyword evidence="5 8" id="KW-0460">Magnesium</keyword>